<evidence type="ECO:0000256" key="2">
    <source>
        <dbReference type="ARBA" id="ARBA00001913"/>
    </source>
</evidence>
<dbReference type="Pfam" id="PF00078">
    <property type="entry name" value="RVT_1"/>
    <property type="match status" value="1"/>
</dbReference>
<proteinExistence type="inferred from homology"/>
<dbReference type="PANTHER" id="PTHR18896">
    <property type="entry name" value="PHOSPHOLIPASE D"/>
    <property type="match status" value="1"/>
</dbReference>
<evidence type="ECO:0000313" key="12">
    <source>
        <dbReference type="EMBL" id="GBG88555.1"/>
    </source>
</evidence>
<dbReference type="SUPFAM" id="SSF49562">
    <property type="entry name" value="C2 domain (Calcium/lipid-binding domain, CaLB)"/>
    <property type="match status" value="1"/>
</dbReference>
<dbReference type="EC" id="3.1.4.4" evidence="4"/>
<dbReference type="Pfam" id="PF03372">
    <property type="entry name" value="Exo_endo_phos"/>
    <property type="match status" value="1"/>
</dbReference>
<keyword evidence="5" id="KW-0677">Repeat</keyword>
<dbReference type="Gene3D" id="2.60.40.150">
    <property type="entry name" value="C2 domain"/>
    <property type="match status" value="1"/>
</dbReference>
<dbReference type="InterPro" id="IPR036691">
    <property type="entry name" value="Endo/exonu/phosph_ase_sf"/>
</dbReference>
<keyword evidence="13" id="KW-1185">Reference proteome</keyword>
<keyword evidence="6" id="KW-0378">Hydrolase</keyword>
<protein>
    <recommendedName>
        <fullName evidence="4">phospholipase D</fullName>
        <ecNumber evidence="4">3.1.4.4</ecNumber>
    </recommendedName>
</protein>
<evidence type="ECO:0000256" key="1">
    <source>
        <dbReference type="ARBA" id="ARBA00000798"/>
    </source>
</evidence>
<name>A0A388M218_CHABU</name>
<comment type="caution">
    <text evidence="12">The sequence shown here is derived from an EMBL/GenBank/DDBJ whole genome shotgun (WGS) entry which is preliminary data.</text>
</comment>
<evidence type="ECO:0000259" key="9">
    <source>
        <dbReference type="PROSITE" id="PS50004"/>
    </source>
</evidence>
<comment type="cofactor">
    <cofactor evidence="2">
        <name>Ca(2+)</name>
        <dbReference type="ChEBI" id="CHEBI:29108"/>
    </cofactor>
</comment>
<dbReference type="Gramene" id="GBG88555">
    <property type="protein sequence ID" value="GBG88555"/>
    <property type="gene ID" value="CBR_g48024"/>
</dbReference>
<dbReference type="STRING" id="69332.A0A388M218"/>
<evidence type="ECO:0000259" key="11">
    <source>
        <dbReference type="PROSITE" id="PS50878"/>
    </source>
</evidence>
<evidence type="ECO:0000256" key="6">
    <source>
        <dbReference type="ARBA" id="ARBA00022801"/>
    </source>
</evidence>
<dbReference type="GO" id="GO:0009395">
    <property type="term" value="P:phospholipid catabolic process"/>
    <property type="evidence" value="ECO:0007669"/>
    <property type="project" value="TreeGrafter"/>
</dbReference>
<evidence type="ECO:0000256" key="4">
    <source>
        <dbReference type="ARBA" id="ARBA00012027"/>
    </source>
</evidence>
<accession>A0A388M218</accession>
<dbReference type="Proteomes" id="UP000265515">
    <property type="component" value="Unassembled WGS sequence"/>
</dbReference>
<dbReference type="PANTHER" id="PTHR18896:SF60">
    <property type="entry name" value="PHOSPHOLIPASE D"/>
    <property type="match status" value="1"/>
</dbReference>
<dbReference type="InterPro" id="IPR000008">
    <property type="entry name" value="C2_dom"/>
</dbReference>
<dbReference type="GO" id="GO:0004630">
    <property type="term" value="F:phospholipase D activity"/>
    <property type="evidence" value="ECO:0007669"/>
    <property type="project" value="UniProtKB-EC"/>
</dbReference>
<reference evidence="12 13" key="1">
    <citation type="journal article" date="2018" name="Cell">
        <title>The Chara Genome: Secondary Complexity and Implications for Plant Terrestrialization.</title>
        <authorList>
            <person name="Nishiyama T."/>
            <person name="Sakayama H."/>
            <person name="Vries J.D."/>
            <person name="Buschmann H."/>
            <person name="Saint-Marcoux D."/>
            <person name="Ullrich K.K."/>
            <person name="Haas F.B."/>
            <person name="Vanderstraeten L."/>
            <person name="Becker D."/>
            <person name="Lang D."/>
            <person name="Vosolsobe S."/>
            <person name="Rombauts S."/>
            <person name="Wilhelmsson P.K.I."/>
            <person name="Janitza P."/>
            <person name="Kern R."/>
            <person name="Heyl A."/>
            <person name="Rumpler F."/>
            <person name="Villalobos L.I.A.C."/>
            <person name="Clay J.M."/>
            <person name="Skokan R."/>
            <person name="Toyoda A."/>
            <person name="Suzuki Y."/>
            <person name="Kagoshima H."/>
            <person name="Schijlen E."/>
            <person name="Tajeshwar N."/>
            <person name="Catarino B."/>
            <person name="Hetherington A.J."/>
            <person name="Saltykova A."/>
            <person name="Bonnot C."/>
            <person name="Breuninger H."/>
            <person name="Symeonidi A."/>
            <person name="Radhakrishnan G.V."/>
            <person name="Van Nieuwerburgh F."/>
            <person name="Deforce D."/>
            <person name="Chang C."/>
            <person name="Karol K.G."/>
            <person name="Hedrich R."/>
            <person name="Ulvskov P."/>
            <person name="Glockner G."/>
            <person name="Delwiche C.F."/>
            <person name="Petrasek J."/>
            <person name="Van de Peer Y."/>
            <person name="Friml J."/>
            <person name="Beilby M."/>
            <person name="Dolan L."/>
            <person name="Kohara Y."/>
            <person name="Sugano S."/>
            <person name="Fujiyama A."/>
            <person name="Delaux P.-M."/>
            <person name="Quint M."/>
            <person name="TheiBen G."/>
            <person name="Hagemann M."/>
            <person name="Harholt J."/>
            <person name="Dunand C."/>
            <person name="Zachgo S."/>
            <person name="Langdale J."/>
            <person name="Maumus F."/>
            <person name="Straeten D.V.D."/>
            <person name="Gould S.B."/>
            <person name="Rensing S.A."/>
        </authorList>
    </citation>
    <scope>NUCLEOTIDE SEQUENCE [LARGE SCALE GENOMIC DNA]</scope>
    <source>
        <strain evidence="12 13">S276</strain>
    </source>
</reference>
<comment type="similarity">
    <text evidence="3">Belongs to the phospholipase D family. C2-PLD subfamily.</text>
</comment>
<dbReference type="PROSITE" id="PS50035">
    <property type="entry name" value="PLD"/>
    <property type="match status" value="1"/>
</dbReference>
<keyword evidence="7" id="KW-0442">Lipid degradation</keyword>
<sequence length="1316" mass="149402">MFSRKVDILCLQETKLAEEKFDLIQKWWEGPQFWSPAQGTRGGVAILLHRNLQGSVLDAETDLWGKWAWVRLQVGKKEWVLATVYSPTDVAARVEFFTNLQRIVPQSENVVILGDWNLSLDEALRKGSRSAGRKDTAALLDLIQERDLSDPFRWLNPEDPGFTWFSSARREGDGREVVRRRLDYCLVGKGLAQSVTYVQQISHPLSDHKPVAVDIVMTGEVERGESYFKLNSQNLEDSGLRSWVSTHMENWQATRLSFPSTTKWLDGGLAVISGVLNVSSRILARERNKEEDLCRRRVEEAERRMESHPISELVWAKERERRLAEWDKLQVEKQQRWEETLRIKDIQTYDMMSNETFRRLLPSISFQQVVQLQHPFDRTAQHATSNEGMLEYVRMYYSDILTARRTQDTVDTDLTQELNMWEDTAVQLEVSDRLLLDRPITEEELKQTLRVMTAGKCPGRDGLTVEFHGACWDALGPPLVEVVNEVLLDGKLGGAMTHRVILVMFKKGDKANIKILAKALTLRLGKVLPKLVEKDQGAFVQGRSIFINILTGIESIEAIQAEEMNLVVLLLDIEKTYDRVGWSFVLTTMRKMGFSPGFCKWVIAMYMYATSAVQVNGHLSDKFQLTRSLRQGCPLAPLLFVLELEVPLNRIRNHPRIQGLPLSSDKECRTKALADDLFLISANTVESLEAVKDVLLEYSGLYEASVNWNKSTYLLPEDSALRVEWGMQRVNAETCERFLGVLSCFRCLSMPMTTKQKRASLGKVRGIYSDPYASVDLRNGPLGARMAQTRVIRNTPRPIWNERFRIITAHMVTHVVITLKDADLVDANLIGRSYIPFETVGTGERIEQWFDVVGSDKKTPIGPDCKVRVAMQFFPVLERANQGVMWEDKGKASPLSSQLPGVPNTYFPLRVGGEVKLYQDAHVREGTLPRITLKDGRVYAHGMCWWDIANSIANAQKLVYIVGWSVYYKTPLVRDKDMVLKGTALERYVEDVGGIEHLTLGALLKMKADEGVKVLLLVWDDKTSHNFVFFKTAGVMGTHDEETKSFFRHSRVKCVLATRNADSKLSYFRQGVVSTFYTHHQKTVVVDAPVKHDSVGFKAMNGERTLIAYLGGIDLCDGRYDYCEHPLFRTGYGDGPHVNDLHQPNFPGIIDWSKGGPRQPWHDIHCRIEGPAAFDVLKNFEQRWLKSARIPTSWWKLGFQEIRNFVKFELTHTCALALGVLRQREVGIPVRKNTSPPLACIMCARSDFVFVSSLGIRRTNVFGVGIVGLIDNVSTSVTAGNLTSEEEDCTFLEFENCYPDNLTLKRTVTCPVGRCT</sequence>
<dbReference type="OrthoDB" id="416119at2759"/>
<dbReference type="SMART" id="SM00239">
    <property type="entry name" value="C2"/>
    <property type="match status" value="1"/>
</dbReference>
<organism evidence="12 13">
    <name type="scientific">Chara braunii</name>
    <name type="common">Braun's stonewort</name>
    <dbReference type="NCBI Taxonomy" id="69332"/>
    <lineage>
        <taxon>Eukaryota</taxon>
        <taxon>Viridiplantae</taxon>
        <taxon>Streptophyta</taxon>
        <taxon>Charophyceae</taxon>
        <taxon>Charales</taxon>
        <taxon>Characeae</taxon>
        <taxon>Chara</taxon>
    </lineage>
</organism>
<evidence type="ECO:0000256" key="3">
    <source>
        <dbReference type="ARBA" id="ARBA00010683"/>
    </source>
</evidence>
<dbReference type="PROSITE" id="PS50878">
    <property type="entry name" value="RT_POL"/>
    <property type="match status" value="1"/>
</dbReference>
<feature type="domain" description="C2" evidence="9">
    <location>
        <begin position="717"/>
        <end position="850"/>
    </location>
</feature>
<dbReference type="InterPro" id="IPR035892">
    <property type="entry name" value="C2_domain_sf"/>
</dbReference>
<evidence type="ECO:0000256" key="8">
    <source>
        <dbReference type="ARBA" id="ARBA00023098"/>
    </source>
</evidence>
<dbReference type="Gene3D" id="3.30.870.10">
    <property type="entry name" value="Endonuclease Chain A"/>
    <property type="match status" value="1"/>
</dbReference>
<dbReference type="EMBL" id="BFEA01000680">
    <property type="protein sequence ID" value="GBG88555.1"/>
    <property type="molecule type" value="Genomic_DNA"/>
</dbReference>
<dbReference type="InterPro" id="IPR000477">
    <property type="entry name" value="RT_dom"/>
</dbReference>
<evidence type="ECO:0000256" key="7">
    <source>
        <dbReference type="ARBA" id="ARBA00022963"/>
    </source>
</evidence>
<dbReference type="CDD" id="cd01650">
    <property type="entry name" value="RT_nLTR_like"/>
    <property type="match status" value="1"/>
</dbReference>
<comment type="catalytic activity">
    <reaction evidence="1">
        <text>a 1,2-diacyl-sn-glycero-3-phosphocholine + H2O = a 1,2-diacyl-sn-glycero-3-phosphate + choline + H(+)</text>
        <dbReference type="Rhea" id="RHEA:14445"/>
        <dbReference type="ChEBI" id="CHEBI:15354"/>
        <dbReference type="ChEBI" id="CHEBI:15377"/>
        <dbReference type="ChEBI" id="CHEBI:15378"/>
        <dbReference type="ChEBI" id="CHEBI:57643"/>
        <dbReference type="ChEBI" id="CHEBI:58608"/>
        <dbReference type="EC" id="3.1.4.4"/>
    </reaction>
</comment>
<dbReference type="Gene3D" id="3.60.10.10">
    <property type="entry name" value="Endonuclease/exonuclease/phosphatase"/>
    <property type="match status" value="1"/>
</dbReference>
<gene>
    <name evidence="12" type="ORF">CBR_g48024</name>
</gene>
<dbReference type="CDD" id="cd09076">
    <property type="entry name" value="L1-EN"/>
    <property type="match status" value="1"/>
</dbReference>
<feature type="domain" description="Reverse transcriptase" evidence="11">
    <location>
        <begin position="485"/>
        <end position="743"/>
    </location>
</feature>
<evidence type="ECO:0000259" key="10">
    <source>
        <dbReference type="PROSITE" id="PS50035"/>
    </source>
</evidence>
<dbReference type="SUPFAM" id="SSF56219">
    <property type="entry name" value="DNase I-like"/>
    <property type="match status" value="1"/>
</dbReference>
<dbReference type="InterPro" id="IPR015679">
    <property type="entry name" value="PLipase_D_fam"/>
</dbReference>
<dbReference type="SUPFAM" id="SSF56024">
    <property type="entry name" value="Phospholipase D/nuclease"/>
    <property type="match status" value="1"/>
</dbReference>
<dbReference type="PROSITE" id="PS50004">
    <property type="entry name" value="C2"/>
    <property type="match status" value="1"/>
</dbReference>
<dbReference type="InterPro" id="IPR005135">
    <property type="entry name" value="Endo/exonuclease/phosphatase"/>
</dbReference>
<dbReference type="GO" id="GO:0005886">
    <property type="term" value="C:plasma membrane"/>
    <property type="evidence" value="ECO:0007669"/>
    <property type="project" value="TreeGrafter"/>
</dbReference>
<feature type="domain" description="PLD phosphodiesterase" evidence="10">
    <location>
        <begin position="1075"/>
        <end position="1119"/>
    </location>
</feature>
<dbReference type="InterPro" id="IPR001736">
    <property type="entry name" value="PLipase_D/transphosphatidylase"/>
</dbReference>
<dbReference type="Pfam" id="PF00168">
    <property type="entry name" value="C2"/>
    <property type="match status" value="1"/>
</dbReference>
<evidence type="ECO:0000313" key="13">
    <source>
        <dbReference type="Proteomes" id="UP000265515"/>
    </source>
</evidence>
<keyword evidence="8" id="KW-0443">Lipid metabolism</keyword>
<evidence type="ECO:0000256" key="5">
    <source>
        <dbReference type="ARBA" id="ARBA00022737"/>
    </source>
</evidence>